<dbReference type="NCBIfam" id="NF006416">
    <property type="entry name" value="PRK08664.1"/>
    <property type="match status" value="1"/>
</dbReference>
<dbReference type="AlphaFoldDB" id="A0A347ZWW1"/>
<dbReference type="Proteomes" id="UP000256388">
    <property type="component" value="Unassembled WGS sequence"/>
</dbReference>
<sequence length="353" mass="38405">MEINHNKIKVAVLGATGMVGQRFIQLLENHPWFEVAALAGSSRSAGKKYKDACRWYLEGDMPAAVADMQVLPAVPPMPVQLVFSALPADVAADIEVEFAQAGYTVCSNSSAHRYDEDVPILIPEINADHLDLLELQKSHRDWPGRIVTSPNCTTTGAVFPLKVLEELFGVEKVILVSMQAVSGAGYPGLPYLSIIDNVIPLIGGEEKKLELEPRLLLGKMNGGQRISAPMIISAQSNRVAVSDGHTICLSVKLAKPTDIDEVKEALKNYPWPEDIKELPSAPVQPMIVREEEDRPQPRLDRSAGDGMSISIGRLRPCPILDLRLVSVVHNTLRGAASGSLLNAELLKARGYLD</sequence>
<keyword evidence="3" id="KW-0560">Oxidoreductase</keyword>
<dbReference type="CDD" id="cd02315">
    <property type="entry name" value="ScASADH_like_N"/>
    <property type="match status" value="1"/>
</dbReference>
<evidence type="ECO:0000313" key="7">
    <source>
        <dbReference type="Proteomes" id="UP000256388"/>
    </source>
</evidence>
<protein>
    <submittedName>
        <fullName evidence="6">Aspartate semialdehyde dehydrogenase</fullName>
    </submittedName>
</protein>
<dbReference type="RefSeq" id="WP_116226192.1">
    <property type="nucleotide sequence ID" value="NZ_AP018437.1"/>
</dbReference>
<dbReference type="GO" id="GO:0009086">
    <property type="term" value="P:methionine biosynthetic process"/>
    <property type="evidence" value="ECO:0007669"/>
    <property type="project" value="TreeGrafter"/>
</dbReference>
<dbReference type="GO" id="GO:0009088">
    <property type="term" value="P:threonine biosynthetic process"/>
    <property type="evidence" value="ECO:0007669"/>
    <property type="project" value="UniProtKB-ARBA"/>
</dbReference>
<evidence type="ECO:0000256" key="3">
    <source>
        <dbReference type="ARBA" id="ARBA00023002"/>
    </source>
</evidence>
<dbReference type="InterPro" id="IPR000534">
    <property type="entry name" value="Semialdehyde_DH_NAD-bd"/>
</dbReference>
<feature type="active site" description="Acyl-thioester intermediate" evidence="4">
    <location>
        <position position="152"/>
    </location>
</feature>
<dbReference type="InterPro" id="IPR005676">
    <property type="entry name" value="Asp_semi-ald_DH_pep-lack"/>
</dbReference>
<gene>
    <name evidence="6" type="ORF">DFR64_2939</name>
</gene>
<dbReference type="SMART" id="SM00859">
    <property type="entry name" value="Semialdhyde_dh"/>
    <property type="match status" value="1"/>
</dbReference>
<dbReference type="InterPro" id="IPR036291">
    <property type="entry name" value="NAD(P)-bd_dom_sf"/>
</dbReference>
<dbReference type="InterPro" id="IPR012280">
    <property type="entry name" value="Semialdhyde_DH_dimer_dom"/>
</dbReference>
<comment type="similarity">
    <text evidence="1">Belongs to the aspartate-semialdehyde dehydrogenase family.</text>
</comment>
<name>A0A347ZWW1_9CHLR</name>
<dbReference type="Gene3D" id="3.30.360.10">
    <property type="entry name" value="Dihydrodipicolinate Reductase, domain 2"/>
    <property type="match status" value="1"/>
</dbReference>
<dbReference type="GO" id="GO:0004073">
    <property type="term" value="F:aspartate-semialdehyde dehydrogenase activity"/>
    <property type="evidence" value="ECO:0007669"/>
    <property type="project" value="UniProtKB-ARBA"/>
</dbReference>
<evidence type="ECO:0000259" key="5">
    <source>
        <dbReference type="SMART" id="SM00859"/>
    </source>
</evidence>
<accession>A0A347ZWW1</accession>
<evidence type="ECO:0000256" key="1">
    <source>
        <dbReference type="ARBA" id="ARBA00010584"/>
    </source>
</evidence>
<dbReference type="SUPFAM" id="SSF55347">
    <property type="entry name" value="Glyceraldehyde-3-phosphate dehydrogenase-like, C-terminal domain"/>
    <property type="match status" value="1"/>
</dbReference>
<dbReference type="GO" id="GO:0051287">
    <property type="term" value="F:NAD binding"/>
    <property type="evidence" value="ECO:0007669"/>
    <property type="project" value="InterPro"/>
</dbReference>
<dbReference type="CDD" id="cd18130">
    <property type="entry name" value="ASADH_C_arch_fung_like"/>
    <property type="match status" value="1"/>
</dbReference>
<evidence type="ECO:0000256" key="4">
    <source>
        <dbReference type="PIRSR" id="PIRSR000148-1"/>
    </source>
</evidence>
<dbReference type="PANTHER" id="PTHR46718">
    <property type="entry name" value="ASPARTATE-SEMIALDEHYDE DEHYDROGENASE"/>
    <property type="match status" value="1"/>
</dbReference>
<dbReference type="InterPro" id="IPR051823">
    <property type="entry name" value="ASADH-related"/>
</dbReference>
<evidence type="ECO:0000256" key="2">
    <source>
        <dbReference type="ARBA" id="ARBA00022857"/>
    </source>
</evidence>
<dbReference type="Pfam" id="PF01118">
    <property type="entry name" value="Semialdhyde_dh"/>
    <property type="match status" value="1"/>
</dbReference>
<dbReference type="GO" id="GO:0046983">
    <property type="term" value="F:protein dimerization activity"/>
    <property type="evidence" value="ECO:0007669"/>
    <property type="project" value="InterPro"/>
</dbReference>
<comment type="caution">
    <text evidence="6">The sequence shown here is derived from an EMBL/GenBank/DDBJ whole genome shotgun (WGS) entry which is preliminary data.</text>
</comment>
<dbReference type="OrthoDB" id="9805684at2"/>
<feature type="active site" description="Proton acceptor" evidence="4">
    <location>
        <position position="245"/>
    </location>
</feature>
<feature type="domain" description="Semialdehyde dehydrogenase NAD-binding" evidence="5">
    <location>
        <begin position="9"/>
        <end position="133"/>
    </location>
</feature>
<organism evidence="6 7">
    <name type="scientific">Pelolinea submarina</name>
    <dbReference type="NCBI Taxonomy" id="913107"/>
    <lineage>
        <taxon>Bacteria</taxon>
        <taxon>Bacillati</taxon>
        <taxon>Chloroflexota</taxon>
        <taxon>Anaerolineae</taxon>
        <taxon>Anaerolineales</taxon>
        <taxon>Anaerolineaceae</taxon>
        <taxon>Pelolinea</taxon>
    </lineage>
</organism>
<keyword evidence="7" id="KW-1185">Reference proteome</keyword>
<dbReference type="Gene3D" id="3.40.50.720">
    <property type="entry name" value="NAD(P)-binding Rossmann-like Domain"/>
    <property type="match status" value="1"/>
</dbReference>
<dbReference type="Pfam" id="PF02774">
    <property type="entry name" value="Semialdhyde_dhC"/>
    <property type="match status" value="1"/>
</dbReference>
<keyword evidence="2" id="KW-0521">NADP</keyword>
<dbReference type="EMBL" id="QUMS01000005">
    <property type="protein sequence ID" value="REG05535.1"/>
    <property type="molecule type" value="Genomic_DNA"/>
</dbReference>
<dbReference type="PANTHER" id="PTHR46718:SF1">
    <property type="entry name" value="ASPARTATE-SEMIALDEHYDE DEHYDROGENASE"/>
    <property type="match status" value="1"/>
</dbReference>
<dbReference type="NCBIfam" id="TIGR00978">
    <property type="entry name" value="asd_EA"/>
    <property type="match status" value="1"/>
</dbReference>
<evidence type="ECO:0000313" key="6">
    <source>
        <dbReference type="EMBL" id="REG05535.1"/>
    </source>
</evidence>
<dbReference type="GO" id="GO:0050661">
    <property type="term" value="F:NADP binding"/>
    <property type="evidence" value="ECO:0007669"/>
    <property type="project" value="InterPro"/>
</dbReference>
<reference evidence="6 7" key="1">
    <citation type="submission" date="2018-08" db="EMBL/GenBank/DDBJ databases">
        <title>Genomic Encyclopedia of Type Strains, Phase IV (KMG-IV): sequencing the most valuable type-strain genomes for metagenomic binning, comparative biology and taxonomic classification.</title>
        <authorList>
            <person name="Goeker M."/>
        </authorList>
    </citation>
    <scope>NUCLEOTIDE SEQUENCE [LARGE SCALE GENOMIC DNA]</scope>
    <source>
        <strain evidence="6 7">DSM 23923</strain>
    </source>
</reference>
<dbReference type="SUPFAM" id="SSF51735">
    <property type="entry name" value="NAD(P)-binding Rossmann-fold domains"/>
    <property type="match status" value="1"/>
</dbReference>
<dbReference type="PIRSF" id="PIRSF000148">
    <property type="entry name" value="ASA_dh"/>
    <property type="match status" value="1"/>
</dbReference>
<proteinExistence type="inferred from homology"/>